<dbReference type="InterPro" id="IPR005854">
    <property type="entry name" value="PurF"/>
</dbReference>
<dbReference type="Gene3D" id="3.60.20.10">
    <property type="entry name" value="Glutamine Phosphoribosylpyrophosphate, subunit 1, domain 1"/>
    <property type="match status" value="1"/>
</dbReference>
<dbReference type="EMBL" id="CACRSW010000027">
    <property type="protein sequence ID" value="VYT08410.1"/>
    <property type="molecule type" value="Genomic_DNA"/>
</dbReference>
<dbReference type="SUPFAM" id="SSF53271">
    <property type="entry name" value="PRTase-like"/>
    <property type="match status" value="1"/>
</dbReference>
<dbReference type="Pfam" id="PF13537">
    <property type="entry name" value="GATase_7"/>
    <property type="match status" value="1"/>
</dbReference>
<dbReference type="PROSITE" id="PS51278">
    <property type="entry name" value="GATASE_TYPE_2"/>
    <property type="match status" value="1"/>
</dbReference>
<feature type="domain" description="Glutamine amidotransferase type-2" evidence="10">
    <location>
        <begin position="2"/>
        <end position="204"/>
    </location>
</feature>
<keyword evidence="5 8" id="KW-0808">Transferase</keyword>
<feature type="binding site" evidence="9">
    <location>
        <position position="328"/>
    </location>
    <ligand>
        <name>Mg(2+)</name>
        <dbReference type="ChEBI" id="CHEBI:18420"/>
    </ligand>
</feature>
<evidence type="ECO:0000256" key="2">
    <source>
        <dbReference type="ARBA" id="ARBA00010138"/>
    </source>
</evidence>
<feature type="binding site" evidence="9">
    <location>
        <position position="329"/>
    </location>
    <ligand>
        <name>Mg(2+)</name>
        <dbReference type="ChEBI" id="CHEBI:18420"/>
    </ligand>
</feature>
<sequence>MSGIVGIFSKKKYKNVFPELYSGLYAIQHRGQESMGISLLAHEKLSEIRGKGEIANNISLDNISTLAGNVGLGYVKYRFAEDDKSLMPMPWLFYPQNSNFKNLIAIDGKFLDETSPEDVVNKLNSNNIDEIIEFINNLKGAYSIILVNGNRMIAIRDTYGIKNLCVGKKEDSYIVASESCVIESIDGQLCHELKPGEIYIVDDNGEESYFAKELSNSPCIFDFVYTARPDSSINGVSVYDARIKMGEILYKEHPVDADIVVGSPDSGLISAVGFSRASNIKYERAIVRNRYINRTFILPTNSMRKKGIRIKLNPIKHLIEGKRVVLVDDSIVRGNTIKRVIEILRESGAKEVHIRIASPQVIKEETFTFDVPDKDHLISNNRSVEEVRKIIGADSLGFISLEGLRQACGNKTYYENCFNGYNPLERI</sequence>
<proteinExistence type="inferred from homology"/>
<keyword evidence="4 8" id="KW-0328">Glycosyltransferase</keyword>
<dbReference type="AlphaFoldDB" id="A0A6N2TRG6"/>
<gene>
    <name evidence="11" type="primary">purF</name>
    <name evidence="11" type="ORF">AVLFYP127_00777</name>
</gene>
<evidence type="ECO:0000256" key="8">
    <source>
        <dbReference type="PIRNR" id="PIRNR000485"/>
    </source>
</evidence>
<comment type="similarity">
    <text evidence="2 8">In the C-terminal section; belongs to the purine/pyrimidine phosphoribosyltransferase family.</text>
</comment>
<protein>
    <recommendedName>
        <fullName evidence="3 8">Amidophosphoribosyltransferase</fullName>
        <shortName evidence="8">ATase</shortName>
        <ecNumber evidence="3 8">2.4.2.14</ecNumber>
    </recommendedName>
    <alternativeName>
        <fullName evidence="8">Glutamine phosphoribosylpyrophosphate amidotransferase</fullName>
    </alternativeName>
</protein>
<dbReference type="Pfam" id="PF00156">
    <property type="entry name" value="Pribosyltran"/>
    <property type="match status" value="1"/>
</dbReference>
<dbReference type="GO" id="GO:0046872">
    <property type="term" value="F:metal ion binding"/>
    <property type="evidence" value="ECO:0007669"/>
    <property type="project" value="UniProtKB-KW"/>
</dbReference>
<evidence type="ECO:0000256" key="6">
    <source>
        <dbReference type="ARBA" id="ARBA00022755"/>
    </source>
</evidence>
<dbReference type="PANTHER" id="PTHR11907">
    <property type="entry name" value="AMIDOPHOSPHORIBOSYLTRANSFERASE"/>
    <property type="match status" value="1"/>
</dbReference>
<dbReference type="InterPro" id="IPR017932">
    <property type="entry name" value="GATase_2_dom"/>
</dbReference>
<reference evidence="11" key="1">
    <citation type="submission" date="2019-11" db="EMBL/GenBank/DDBJ databases">
        <authorList>
            <person name="Feng L."/>
        </authorList>
    </citation>
    <scope>NUCLEOTIDE SEQUENCE</scope>
    <source>
        <strain evidence="11">AvaginalisLFYP127</strain>
    </source>
</reference>
<dbReference type="CDD" id="cd06223">
    <property type="entry name" value="PRTases_typeI"/>
    <property type="match status" value="1"/>
</dbReference>
<evidence type="ECO:0000256" key="1">
    <source>
        <dbReference type="ARBA" id="ARBA00005209"/>
    </source>
</evidence>
<feature type="binding site" evidence="9">
    <location>
        <position position="266"/>
    </location>
    <ligand>
        <name>Mg(2+)</name>
        <dbReference type="ChEBI" id="CHEBI:18420"/>
    </ligand>
</feature>
<dbReference type="InterPro" id="IPR029057">
    <property type="entry name" value="PRTase-like"/>
</dbReference>
<comment type="catalytic activity">
    <reaction evidence="8">
        <text>5-phospho-beta-D-ribosylamine + L-glutamate + diphosphate = 5-phospho-alpha-D-ribose 1-diphosphate + L-glutamine + H2O</text>
        <dbReference type="Rhea" id="RHEA:14905"/>
        <dbReference type="ChEBI" id="CHEBI:15377"/>
        <dbReference type="ChEBI" id="CHEBI:29985"/>
        <dbReference type="ChEBI" id="CHEBI:33019"/>
        <dbReference type="ChEBI" id="CHEBI:58017"/>
        <dbReference type="ChEBI" id="CHEBI:58359"/>
        <dbReference type="ChEBI" id="CHEBI:58681"/>
        <dbReference type="EC" id="2.4.2.14"/>
    </reaction>
</comment>
<evidence type="ECO:0000256" key="7">
    <source>
        <dbReference type="ARBA" id="ARBA00022962"/>
    </source>
</evidence>
<dbReference type="GO" id="GO:0004044">
    <property type="term" value="F:amidophosphoribosyltransferase activity"/>
    <property type="evidence" value="ECO:0007669"/>
    <property type="project" value="UniProtKB-EC"/>
</dbReference>
<evidence type="ECO:0000256" key="3">
    <source>
        <dbReference type="ARBA" id="ARBA00011941"/>
    </source>
</evidence>
<dbReference type="GO" id="GO:0006189">
    <property type="term" value="P:'de novo' IMP biosynthetic process"/>
    <property type="evidence" value="ECO:0007669"/>
    <property type="project" value="UniProtKB-UniPathway"/>
</dbReference>
<comment type="pathway">
    <text evidence="1 8">Purine metabolism; IMP biosynthesis via de novo pathway; N(1)-(5-phospho-D-ribosyl)glycinamide from 5-phospho-alpha-D-ribose 1-diphosphate: step 1/2.</text>
</comment>
<dbReference type="Gene3D" id="3.40.50.2020">
    <property type="match status" value="1"/>
</dbReference>
<dbReference type="UniPathway" id="UPA00074">
    <property type="reaction ID" value="UER00124"/>
</dbReference>
<organism evidence="11">
    <name type="scientific">Anaerococcus vaginalis</name>
    <dbReference type="NCBI Taxonomy" id="33037"/>
    <lineage>
        <taxon>Bacteria</taxon>
        <taxon>Bacillati</taxon>
        <taxon>Bacillota</taxon>
        <taxon>Tissierellia</taxon>
        <taxon>Tissierellales</taxon>
        <taxon>Peptoniphilaceae</taxon>
        <taxon>Anaerococcus</taxon>
    </lineage>
</organism>
<evidence type="ECO:0000259" key="10">
    <source>
        <dbReference type="PROSITE" id="PS51278"/>
    </source>
</evidence>
<keyword evidence="9" id="KW-0479">Metal-binding</keyword>
<dbReference type="GO" id="GO:0009113">
    <property type="term" value="P:purine nucleobase biosynthetic process"/>
    <property type="evidence" value="ECO:0007669"/>
    <property type="project" value="InterPro"/>
</dbReference>
<dbReference type="RefSeq" id="WP_156329260.1">
    <property type="nucleotide sequence ID" value="NZ_CACRSW010000027.1"/>
</dbReference>
<evidence type="ECO:0000256" key="5">
    <source>
        <dbReference type="ARBA" id="ARBA00022679"/>
    </source>
</evidence>
<dbReference type="SUPFAM" id="SSF56235">
    <property type="entry name" value="N-terminal nucleophile aminohydrolases (Ntn hydrolases)"/>
    <property type="match status" value="1"/>
</dbReference>
<evidence type="ECO:0000256" key="4">
    <source>
        <dbReference type="ARBA" id="ARBA00022676"/>
    </source>
</evidence>
<comment type="cofactor">
    <cofactor evidence="9">
        <name>Mg(2+)</name>
        <dbReference type="ChEBI" id="CHEBI:18420"/>
    </cofactor>
    <text evidence="9">Binds 1 Mg(2+) ion per subunit.</text>
</comment>
<evidence type="ECO:0000256" key="9">
    <source>
        <dbReference type="PIRSR" id="PIRSR000485-2"/>
    </source>
</evidence>
<name>A0A6N2TRG6_9FIRM</name>
<keyword evidence="9" id="KW-0460">Magnesium</keyword>
<dbReference type="EC" id="2.4.2.14" evidence="3 8"/>
<dbReference type="InterPro" id="IPR029055">
    <property type="entry name" value="Ntn_hydrolases_N"/>
</dbReference>
<evidence type="ECO:0000313" key="11">
    <source>
        <dbReference type="EMBL" id="VYT08410.1"/>
    </source>
</evidence>
<dbReference type="PIRSF" id="PIRSF000485">
    <property type="entry name" value="Amd_phspho_trans"/>
    <property type="match status" value="1"/>
</dbReference>
<accession>A0A6N2TRG6</accession>
<dbReference type="InterPro" id="IPR000836">
    <property type="entry name" value="PRTase_dom"/>
</dbReference>
<keyword evidence="6 8" id="KW-0658">Purine biosynthesis</keyword>
<keyword evidence="7" id="KW-0315">Glutamine amidotransferase</keyword>